<feature type="non-terminal residue" evidence="1">
    <location>
        <position position="1"/>
    </location>
</feature>
<reference evidence="1 2" key="1">
    <citation type="journal article" date="2018" name="New Phytol.">
        <title>Phylogenomics of Endogonaceae and evolution of mycorrhizas within Mucoromycota.</title>
        <authorList>
            <person name="Chang Y."/>
            <person name="Desiro A."/>
            <person name="Na H."/>
            <person name="Sandor L."/>
            <person name="Lipzen A."/>
            <person name="Clum A."/>
            <person name="Barry K."/>
            <person name="Grigoriev I.V."/>
            <person name="Martin F.M."/>
            <person name="Stajich J.E."/>
            <person name="Smith M.E."/>
            <person name="Bonito G."/>
            <person name="Spatafora J.W."/>
        </authorList>
    </citation>
    <scope>NUCLEOTIDE SEQUENCE [LARGE SCALE GENOMIC DNA]</scope>
    <source>
        <strain evidence="1 2">GMNB39</strain>
    </source>
</reference>
<dbReference type="EMBL" id="RBNI01020417">
    <property type="protein sequence ID" value="RUO96616.1"/>
    <property type="molecule type" value="Genomic_DNA"/>
</dbReference>
<dbReference type="Proteomes" id="UP000268093">
    <property type="component" value="Unassembled WGS sequence"/>
</dbReference>
<protein>
    <submittedName>
        <fullName evidence="1">Uncharacterized protein</fullName>
    </submittedName>
</protein>
<keyword evidence="2" id="KW-1185">Reference proteome</keyword>
<evidence type="ECO:0000313" key="2">
    <source>
        <dbReference type="Proteomes" id="UP000268093"/>
    </source>
</evidence>
<gene>
    <name evidence="1" type="ORF">BC936DRAFT_141740</name>
</gene>
<sequence>SAIEENAVNRTFPDIVAGKQDVTTFYYTWHYRRSLQCNLKSYGKGYELMLQAMYKITHIDCEQLAFLIQSNFFSSMRYELLISILKMGKQCQIMILSSALANFSTSTSFHVSTSSITTSMATSSLTSTGRPFKTHSPSLVLMFMLVEYELLKSSRRIPEKLKLKGNALSSMLQ</sequence>
<accession>A0A433A1R3</accession>
<proteinExistence type="predicted"/>
<dbReference type="AlphaFoldDB" id="A0A433A1R3"/>
<organism evidence="1 2">
    <name type="scientific">Jimgerdemannia flammicorona</name>
    <dbReference type="NCBI Taxonomy" id="994334"/>
    <lineage>
        <taxon>Eukaryota</taxon>
        <taxon>Fungi</taxon>
        <taxon>Fungi incertae sedis</taxon>
        <taxon>Mucoromycota</taxon>
        <taxon>Mucoromycotina</taxon>
        <taxon>Endogonomycetes</taxon>
        <taxon>Endogonales</taxon>
        <taxon>Endogonaceae</taxon>
        <taxon>Jimgerdemannia</taxon>
    </lineage>
</organism>
<comment type="caution">
    <text evidence="1">The sequence shown here is derived from an EMBL/GenBank/DDBJ whole genome shotgun (WGS) entry which is preliminary data.</text>
</comment>
<evidence type="ECO:0000313" key="1">
    <source>
        <dbReference type="EMBL" id="RUO96616.1"/>
    </source>
</evidence>
<name>A0A433A1R3_9FUNG</name>